<feature type="region of interest" description="Disordered" evidence="1">
    <location>
        <begin position="155"/>
        <end position="190"/>
    </location>
</feature>
<protein>
    <recommendedName>
        <fullName evidence="4">Chromo domain-containing protein</fullName>
    </recommendedName>
</protein>
<keyword evidence="3" id="KW-1185">Reference proteome</keyword>
<dbReference type="EMBL" id="GL379828">
    <property type="protein sequence ID" value="EGT50333.1"/>
    <property type="molecule type" value="Genomic_DNA"/>
</dbReference>
<sequence length="190" mass="21838">MADHSPPSSPAPVPRESRKGKARQTGGVDFYEIDEILQFELQGPERVQRYLISWKNGDTAPTWENASGICSVAIWAFWNRVFVEKAHYEQRRTPRARARPTKKMQANIASAACWEELKDEGVVMELGVDANLHLPAYINRCKDRINGMWKEPFEVDEKEENGIDEEEERMEEGEQMEEAVEVKDGEDLLE</sequence>
<dbReference type="SUPFAM" id="SSF54160">
    <property type="entry name" value="Chromo domain-like"/>
    <property type="match status" value="1"/>
</dbReference>
<feature type="compositionally biased region" description="Basic and acidic residues" evidence="1">
    <location>
        <begin position="180"/>
        <end position="190"/>
    </location>
</feature>
<feature type="compositionally biased region" description="Acidic residues" evidence="1">
    <location>
        <begin position="156"/>
        <end position="179"/>
    </location>
</feature>
<feature type="region of interest" description="Disordered" evidence="1">
    <location>
        <begin position="1"/>
        <end position="24"/>
    </location>
</feature>
<proteinExistence type="predicted"/>
<dbReference type="Proteomes" id="UP000008068">
    <property type="component" value="Unassembled WGS sequence"/>
</dbReference>
<dbReference type="Gene3D" id="2.40.50.40">
    <property type="match status" value="1"/>
</dbReference>
<evidence type="ECO:0000313" key="3">
    <source>
        <dbReference type="Proteomes" id="UP000008068"/>
    </source>
</evidence>
<evidence type="ECO:0000313" key="2">
    <source>
        <dbReference type="EMBL" id="EGT50333.1"/>
    </source>
</evidence>
<accession>G0N1W9</accession>
<name>G0N1W9_CAEBE</name>
<evidence type="ECO:0008006" key="4">
    <source>
        <dbReference type="Google" id="ProtNLM"/>
    </source>
</evidence>
<reference evidence="3" key="1">
    <citation type="submission" date="2011-07" db="EMBL/GenBank/DDBJ databases">
        <authorList>
            <consortium name="Caenorhabditis brenneri Sequencing and Analysis Consortium"/>
            <person name="Wilson R.K."/>
        </authorList>
    </citation>
    <scope>NUCLEOTIDE SEQUENCE [LARGE SCALE GENOMIC DNA]</scope>
    <source>
        <strain evidence="3">PB2801</strain>
    </source>
</reference>
<gene>
    <name evidence="2" type="ORF">CAEBREN_21001</name>
</gene>
<organism evidence="3">
    <name type="scientific">Caenorhabditis brenneri</name>
    <name type="common">Nematode worm</name>
    <dbReference type="NCBI Taxonomy" id="135651"/>
    <lineage>
        <taxon>Eukaryota</taxon>
        <taxon>Metazoa</taxon>
        <taxon>Ecdysozoa</taxon>
        <taxon>Nematoda</taxon>
        <taxon>Chromadorea</taxon>
        <taxon>Rhabditida</taxon>
        <taxon>Rhabditina</taxon>
        <taxon>Rhabditomorpha</taxon>
        <taxon>Rhabditoidea</taxon>
        <taxon>Rhabditidae</taxon>
        <taxon>Peloderinae</taxon>
        <taxon>Caenorhabditis</taxon>
    </lineage>
</organism>
<dbReference type="HOGENOM" id="CLU_1429179_0_0_1"/>
<dbReference type="InterPro" id="IPR016197">
    <property type="entry name" value="Chromo-like_dom_sf"/>
</dbReference>
<evidence type="ECO:0000256" key="1">
    <source>
        <dbReference type="SAM" id="MobiDB-lite"/>
    </source>
</evidence>
<dbReference type="AlphaFoldDB" id="G0N1W9"/>
<dbReference type="InParanoid" id="G0N1W9"/>